<dbReference type="SUPFAM" id="SSF55729">
    <property type="entry name" value="Acyl-CoA N-acyltransferases (Nat)"/>
    <property type="match status" value="1"/>
</dbReference>
<evidence type="ECO:0000256" key="2">
    <source>
        <dbReference type="ARBA" id="ARBA00009145"/>
    </source>
</evidence>
<dbReference type="InterPro" id="IPR036393">
    <property type="entry name" value="AceGlu_kinase-like_sf"/>
</dbReference>
<evidence type="ECO:0000256" key="1">
    <source>
        <dbReference type="ARBA" id="ARBA00004925"/>
    </source>
</evidence>
<dbReference type="SUPFAM" id="SSF53633">
    <property type="entry name" value="Carbamate kinase-like"/>
    <property type="match status" value="1"/>
</dbReference>
<evidence type="ECO:0000313" key="10">
    <source>
        <dbReference type="EMBL" id="CAB3795358.1"/>
    </source>
</evidence>
<dbReference type="GO" id="GO:0006526">
    <property type="term" value="P:L-arginine biosynthetic process"/>
    <property type="evidence" value="ECO:0007669"/>
    <property type="project" value="UniProtKB-UniRule"/>
</dbReference>
<dbReference type="CDD" id="cd04237">
    <property type="entry name" value="AAK_NAGS-ABP"/>
    <property type="match status" value="1"/>
</dbReference>
<comment type="miscellaneous">
    <text evidence="8">In bacteria which possess the bifunctional enzyme ornithine acetyltransferase/N-acetylglutamate synthase (ArgJ), ArgA fulfills an anaplerotic role.</text>
</comment>
<protein>
    <recommendedName>
        <fullName evidence="8">Amino-acid acetyltransferase</fullName>
        <ecNumber evidence="8">2.3.1.1</ecNumber>
    </recommendedName>
    <alternativeName>
        <fullName evidence="8">N-acetylglutamate synthase</fullName>
        <shortName evidence="8">AGS</shortName>
        <shortName evidence="8">NAGS</shortName>
    </alternativeName>
</protein>
<dbReference type="Gene3D" id="3.40.630.30">
    <property type="match status" value="1"/>
</dbReference>
<gene>
    <name evidence="8 10" type="primary">argA</name>
    <name evidence="10" type="ORF">LMG28138_03865</name>
</gene>
<comment type="pathway">
    <text evidence="1 8">Amino-acid biosynthesis; L-arginine biosynthesis; N(2)-acetyl-L-ornithine from L-glutamate: step 1/4.</text>
</comment>
<keyword evidence="3 8" id="KW-0055">Arginine biosynthesis</keyword>
<dbReference type="Proteomes" id="UP000494115">
    <property type="component" value="Unassembled WGS sequence"/>
</dbReference>
<dbReference type="EC" id="2.3.1.1" evidence="8"/>
<dbReference type="HAMAP" id="MF_01105">
    <property type="entry name" value="N_acetyl_glu_synth"/>
    <property type="match status" value="1"/>
</dbReference>
<evidence type="ECO:0000256" key="3">
    <source>
        <dbReference type="ARBA" id="ARBA00022571"/>
    </source>
</evidence>
<dbReference type="Gene3D" id="3.40.1160.10">
    <property type="entry name" value="Acetylglutamate kinase-like"/>
    <property type="match status" value="1"/>
</dbReference>
<dbReference type="InterPro" id="IPR001048">
    <property type="entry name" value="Asp/Glu/Uridylate_kinase"/>
</dbReference>
<evidence type="ECO:0000256" key="8">
    <source>
        <dbReference type="HAMAP-Rule" id="MF_01105"/>
    </source>
</evidence>
<keyword evidence="8" id="KW-0963">Cytoplasm</keyword>
<accession>A0A6S7CQK5</accession>
<evidence type="ECO:0000256" key="4">
    <source>
        <dbReference type="ARBA" id="ARBA00022605"/>
    </source>
</evidence>
<dbReference type="NCBIfam" id="TIGR01890">
    <property type="entry name" value="N-Ac-Glu-synth"/>
    <property type="match status" value="1"/>
</dbReference>
<dbReference type="PIRSF" id="PIRSF000423">
    <property type="entry name" value="ArgA"/>
    <property type="match status" value="1"/>
</dbReference>
<organism evidence="10 11">
    <name type="scientific">Pararobbsia alpina</name>
    <dbReference type="NCBI Taxonomy" id="621374"/>
    <lineage>
        <taxon>Bacteria</taxon>
        <taxon>Pseudomonadati</taxon>
        <taxon>Pseudomonadota</taxon>
        <taxon>Betaproteobacteria</taxon>
        <taxon>Burkholderiales</taxon>
        <taxon>Burkholderiaceae</taxon>
        <taxon>Pararobbsia</taxon>
    </lineage>
</organism>
<dbReference type="InterPro" id="IPR010167">
    <property type="entry name" value="NH2A_AcTrfase"/>
</dbReference>
<keyword evidence="5 8" id="KW-0808">Transferase</keyword>
<keyword evidence="4 8" id="KW-0028">Amino-acid biosynthesis</keyword>
<dbReference type="PANTHER" id="PTHR30602:SF12">
    <property type="entry name" value="AMINO-ACID ACETYLTRANSFERASE NAGS1, CHLOROPLASTIC-RELATED"/>
    <property type="match status" value="1"/>
</dbReference>
<dbReference type="CDD" id="cd04301">
    <property type="entry name" value="NAT_SF"/>
    <property type="match status" value="1"/>
</dbReference>
<dbReference type="NCBIfam" id="NF003641">
    <property type="entry name" value="PRK05279.1"/>
    <property type="match status" value="1"/>
</dbReference>
<dbReference type="UniPathway" id="UPA00068">
    <property type="reaction ID" value="UER00106"/>
</dbReference>
<evidence type="ECO:0000256" key="7">
    <source>
        <dbReference type="ARBA" id="ARBA00048372"/>
    </source>
</evidence>
<comment type="similarity">
    <text evidence="2 8">Belongs to the acetyltransferase family. ArgA subfamily.</text>
</comment>
<dbReference type="GO" id="GO:0004042">
    <property type="term" value="F:L-glutamate N-acetyltransferase activity"/>
    <property type="evidence" value="ECO:0007669"/>
    <property type="project" value="UniProtKB-UniRule"/>
</dbReference>
<dbReference type="InterPro" id="IPR000182">
    <property type="entry name" value="GNAT_dom"/>
</dbReference>
<dbReference type="PROSITE" id="PS51186">
    <property type="entry name" value="GNAT"/>
    <property type="match status" value="1"/>
</dbReference>
<dbReference type="InterPro" id="IPR016181">
    <property type="entry name" value="Acyl_CoA_acyltransferase"/>
</dbReference>
<comment type="catalytic activity">
    <reaction evidence="7 8">
        <text>L-glutamate + acetyl-CoA = N-acetyl-L-glutamate + CoA + H(+)</text>
        <dbReference type="Rhea" id="RHEA:24292"/>
        <dbReference type="ChEBI" id="CHEBI:15378"/>
        <dbReference type="ChEBI" id="CHEBI:29985"/>
        <dbReference type="ChEBI" id="CHEBI:44337"/>
        <dbReference type="ChEBI" id="CHEBI:57287"/>
        <dbReference type="ChEBI" id="CHEBI:57288"/>
        <dbReference type="EC" id="2.3.1.1"/>
    </reaction>
</comment>
<dbReference type="Pfam" id="PF00696">
    <property type="entry name" value="AA_kinase"/>
    <property type="match status" value="1"/>
</dbReference>
<dbReference type="InterPro" id="IPR033719">
    <property type="entry name" value="NAGS_kin"/>
</dbReference>
<evidence type="ECO:0000256" key="5">
    <source>
        <dbReference type="ARBA" id="ARBA00022679"/>
    </source>
</evidence>
<dbReference type="AlphaFoldDB" id="A0A6S7CQK5"/>
<proteinExistence type="inferred from homology"/>
<dbReference type="GO" id="GO:0005737">
    <property type="term" value="C:cytoplasm"/>
    <property type="evidence" value="ECO:0007669"/>
    <property type="project" value="UniProtKB-SubCell"/>
</dbReference>
<comment type="subcellular location">
    <subcellularLocation>
        <location evidence="8">Cytoplasm</location>
    </subcellularLocation>
</comment>
<name>A0A6S7CQK5_9BURK</name>
<keyword evidence="11" id="KW-1185">Reference proteome</keyword>
<dbReference type="PANTHER" id="PTHR30602">
    <property type="entry name" value="AMINO-ACID ACETYLTRANSFERASE"/>
    <property type="match status" value="1"/>
</dbReference>
<dbReference type="Pfam" id="PF00583">
    <property type="entry name" value="Acetyltransf_1"/>
    <property type="match status" value="1"/>
</dbReference>
<dbReference type="EMBL" id="CADIKM010000021">
    <property type="protein sequence ID" value="CAB3795358.1"/>
    <property type="molecule type" value="Genomic_DNA"/>
</dbReference>
<sequence>MARAISSRLPLTGSSGGNSIGGTGFATIVRADRGTCFGLGPGALGGALSPTFDMGAHYNPAMNSQTDLVSLPETTNHSQFVEWLRSVAPYIHAFRNKTFVVAFGGELVKEGGLNALVQDLALLHAMGMQIVLVHGSRPQVEEQLQLHRVVSEFALGMRITDLRALEAAKEAAGEVRLDIEAAISQGLPNTPMAHARISIISGNFVTARPVGILEGVDFQHTGVVRKIDADSLRQSLSSRKMVLLSPLGFSPTGEAFNLSMEDVASSVAIALRADKLIFLTEMPGIADEEGELRRELSLEEAQQIHETMLPESDEASYLKHAIRSCRGGVPRAHMVPYSLDGSVLLELFLHDGVGTMISYENLESLREASSDDVGGILQLIEPLEVDGTLVRRGRHQIERDIDHFSVIEHDGVLFGCAALYPYPQDRIGEMACLTVAPEAQGSGDGERLLKRIEQRARARGLTRIFVLTTRTEHWFLKRGFVKASVEDLPEDRRRFYNFQRRSLVLMKQL</sequence>
<reference evidence="10 11" key="1">
    <citation type="submission" date="2020-04" db="EMBL/GenBank/DDBJ databases">
        <authorList>
            <person name="De Canck E."/>
        </authorList>
    </citation>
    <scope>NUCLEOTIDE SEQUENCE [LARGE SCALE GENOMIC DNA]</scope>
    <source>
        <strain evidence="10 11">LMG 28138</strain>
    </source>
</reference>
<evidence type="ECO:0000259" key="9">
    <source>
        <dbReference type="PROSITE" id="PS51186"/>
    </source>
</evidence>
<evidence type="ECO:0000313" key="11">
    <source>
        <dbReference type="Proteomes" id="UP000494115"/>
    </source>
</evidence>
<keyword evidence="6 8" id="KW-0012">Acyltransferase</keyword>
<evidence type="ECO:0000256" key="6">
    <source>
        <dbReference type="ARBA" id="ARBA00023315"/>
    </source>
</evidence>
<feature type="domain" description="N-acetyltransferase" evidence="9">
    <location>
        <begin position="363"/>
        <end position="509"/>
    </location>
</feature>